<protein>
    <recommendedName>
        <fullName evidence="3">RNI-like protein</fullName>
    </recommendedName>
</protein>
<organism evidence="1 2">
    <name type="scientific">Conidiobolus coronatus (strain ATCC 28846 / CBS 209.66 / NRRL 28638)</name>
    <name type="common">Delacroixia coronata</name>
    <dbReference type="NCBI Taxonomy" id="796925"/>
    <lineage>
        <taxon>Eukaryota</taxon>
        <taxon>Fungi</taxon>
        <taxon>Fungi incertae sedis</taxon>
        <taxon>Zoopagomycota</taxon>
        <taxon>Entomophthoromycotina</taxon>
        <taxon>Entomophthoromycetes</taxon>
        <taxon>Entomophthorales</taxon>
        <taxon>Ancylistaceae</taxon>
        <taxon>Conidiobolus</taxon>
    </lineage>
</organism>
<dbReference type="Proteomes" id="UP000070444">
    <property type="component" value="Unassembled WGS sequence"/>
</dbReference>
<gene>
    <name evidence="1" type="ORF">CONCODRAFT_19857</name>
</gene>
<evidence type="ECO:0000313" key="2">
    <source>
        <dbReference type="Proteomes" id="UP000070444"/>
    </source>
</evidence>
<name>A0A137NWF3_CONC2</name>
<evidence type="ECO:0000313" key="1">
    <source>
        <dbReference type="EMBL" id="KXN67087.1"/>
    </source>
</evidence>
<keyword evidence="2" id="KW-1185">Reference proteome</keyword>
<dbReference type="AlphaFoldDB" id="A0A137NWF3"/>
<evidence type="ECO:0008006" key="3">
    <source>
        <dbReference type="Google" id="ProtNLM"/>
    </source>
</evidence>
<dbReference type="EMBL" id="KQ964662">
    <property type="protein sequence ID" value="KXN67087.1"/>
    <property type="molecule type" value="Genomic_DNA"/>
</dbReference>
<proteinExistence type="predicted"/>
<dbReference type="SUPFAM" id="SSF52047">
    <property type="entry name" value="RNI-like"/>
    <property type="match status" value="1"/>
</dbReference>
<reference evidence="1 2" key="1">
    <citation type="journal article" date="2015" name="Genome Biol. Evol.">
        <title>Phylogenomic analyses indicate that early fungi evolved digesting cell walls of algal ancestors of land plants.</title>
        <authorList>
            <person name="Chang Y."/>
            <person name="Wang S."/>
            <person name="Sekimoto S."/>
            <person name="Aerts A.L."/>
            <person name="Choi C."/>
            <person name="Clum A."/>
            <person name="LaButti K.M."/>
            <person name="Lindquist E.A."/>
            <person name="Yee Ngan C."/>
            <person name="Ohm R.A."/>
            <person name="Salamov A.A."/>
            <person name="Grigoriev I.V."/>
            <person name="Spatafora J.W."/>
            <person name="Berbee M.L."/>
        </authorList>
    </citation>
    <scope>NUCLEOTIDE SEQUENCE [LARGE SCALE GENOMIC DNA]</scope>
    <source>
        <strain evidence="1 2">NRRL 28638</strain>
    </source>
</reference>
<sequence length="215" mass="24354">MTHSLDIISELNQLQLTPLLTPYLNLSDYKTLRLTNKALNSIITTNYKVNFYIKLNNYNYNEEVANIGKVELLNCFIDKVSIEGLIKDSQLFGVLATNFGNLEELNLIEAKFSGNSINFVNQLSGLKSLKLKNLSQVEDDSITADGESALFNLNLPNLSRLSLEYSEKSKYCGKLKFPRFTGLRELIYLTIKLDKVNNIPEILSEQQITLPPPRT</sequence>
<accession>A0A137NWF3</accession>